<dbReference type="InterPro" id="IPR027417">
    <property type="entry name" value="P-loop_NTPase"/>
</dbReference>
<dbReference type="Pfam" id="PF07728">
    <property type="entry name" value="AAA_5"/>
    <property type="match status" value="1"/>
</dbReference>
<dbReference type="SUPFAM" id="SSF52540">
    <property type="entry name" value="P-loop containing nucleoside triphosphate hydrolases"/>
    <property type="match status" value="1"/>
</dbReference>
<dbReference type="PANTHER" id="PTHR42759">
    <property type="entry name" value="MOXR FAMILY PROTEIN"/>
    <property type="match status" value="1"/>
</dbReference>
<dbReference type="InterPro" id="IPR050764">
    <property type="entry name" value="CbbQ/NirQ/NorQ/GpvN"/>
</dbReference>
<dbReference type="InterPro" id="IPR003593">
    <property type="entry name" value="AAA+_ATPase"/>
</dbReference>
<dbReference type="Proteomes" id="UP001231370">
    <property type="component" value="Unassembled WGS sequence"/>
</dbReference>
<evidence type="ECO:0000313" key="2">
    <source>
        <dbReference type="EMBL" id="MDJ1177535.1"/>
    </source>
</evidence>
<evidence type="ECO:0000259" key="1">
    <source>
        <dbReference type="SMART" id="SM00382"/>
    </source>
</evidence>
<dbReference type="CDD" id="cd00009">
    <property type="entry name" value="AAA"/>
    <property type="match status" value="1"/>
</dbReference>
<organism evidence="2 3">
    <name type="scientific">Roseofilum halophilum BLCC-M91</name>
    <dbReference type="NCBI Taxonomy" id="3022259"/>
    <lineage>
        <taxon>Bacteria</taxon>
        <taxon>Bacillati</taxon>
        <taxon>Cyanobacteriota</taxon>
        <taxon>Cyanophyceae</taxon>
        <taxon>Desertifilales</taxon>
        <taxon>Desertifilaceae</taxon>
        <taxon>Roseofilum</taxon>
        <taxon>Roseofilum halophilum</taxon>
    </lineage>
</organism>
<dbReference type="EMBL" id="JAQPOK010000010">
    <property type="protein sequence ID" value="MDJ1177535.1"/>
    <property type="molecule type" value="Genomic_DNA"/>
</dbReference>
<dbReference type="Gene3D" id="3.40.50.300">
    <property type="entry name" value="P-loop containing nucleotide triphosphate hydrolases"/>
    <property type="match status" value="1"/>
</dbReference>
<dbReference type="RefSeq" id="WP_283760865.1">
    <property type="nucleotide sequence ID" value="NZ_JAQPOK010000010.1"/>
</dbReference>
<evidence type="ECO:0000313" key="3">
    <source>
        <dbReference type="Proteomes" id="UP001231370"/>
    </source>
</evidence>
<comment type="caution">
    <text evidence="2">The sequence shown here is derived from an EMBL/GenBank/DDBJ whole genome shotgun (WGS) entry which is preliminary data.</text>
</comment>
<accession>A0ABT7BED4</accession>
<keyword evidence="3" id="KW-1185">Reference proteome</keyword>
<dbReference type="PANTHER" id="PTHR42759:SF1">
    <property type="entry name" value="MAGNESIUM-CHELATASE SUBUNIT CHLD"/>
    <property type="match status" value="1"/>
</dbReference>
<protein>
    <submittedName>
        <fullName evidence="2">MoxR family ATPase</fullName>
    </submittedName>
</protein>
<name>A0ABT7BED4_9CYAN</name>
<dbReference type="SMART" id="SM00382">
    <property type="entry name" value="AAA"/>
    <property type="match status" value="1"/>
</dbReference>
<dbReference type="InterPro" id="IPR011704">
    <property type="entry name" value="ATPase_dyneun-rel_AAA"/>
</dbReference>
<feature type="domain" description="AAA+ ATPase" evidence="1">
    <location>
        <begin position="44"/>
        <end position="212"/>
    </location>
</feature>
<sequence>MAEVLEYQSGVYPPQVIEDENKRLIYPYIPSDELVEAVNLAIVLNRPLLLQGEPGCGKTKLAQVVAHQLKLPYLCWNIKSTSQAQDGLYQYDNLRRLRDAQLLALNRVTDVKEVERMSNPKTYRTWGKLGEAFQNDQRTVLLIDEIDKADIDFPNDLLLELDEKRFTVPETGEEIEAKQPPIIFITSNQERDLPDAFLRRCLFHYIEFPAQDRLIEIIRARFNVEPDNQLMNVAVERFLELREFLQEEKGESSKKVSTSELIDWFEVLRRNSEDEILAQLDDQLPYLGVLLKSWDDHQRYLRQFAEDEDGDED</sequence>
<proteinExistence type="predicted"/>
<gene>
    <name evidence="2" type="ORF">PJF56_01535</name>
</gene>
<reference evidence="2 3" key="1">
    <citation type="submission" date="2023-01" db="EMBL/GenBank/DDBJ databases">
        <title>Novel diversity within Roseofilum (Cyanobacteria; Desertifilaceae) from marine benthic mats with descriptions of four novel species.</title>
        <authorList>
            <person name="Wang Y."/>
            <person name="Berthold D.E."/>
            <person name="Hu J."/>
            <person name="Lefler F.W."/>
            <person name="Laughinghouse H.D. IV."/>
        </authorList>
    </citation>
    <scope>NUCLEOTIDE SEQUENCE [LARGE SCALE GENOMIC DNA]</scope>
    <source>
        <strain evidence="2 3">BLCC-M91</strain>
    </source>
</reference>